<dbReference type="AlphaFoldDB" id="A0A1N7LW27"/>
<dbReference type="Proteomes" id="UP000186141">
    <property type="component" value="Unassembled WGS sequence"/>
</dbReference>
<dbReference type="RefSeq" id="WP_076529421.1">
    <property type="nucleotide sequence ID" value="NZ_BMEH01000002.1"/>
</dbReference>
<organism evidence="1 2">
    <name type="scientific">Gemmobacter megaterium</name>
    <dbReference type="NCBI Taxonomy" id="1086013"/>
    <lineage>
        <taxon>Bacteria</taxon>
        <taxon>Pseudomonadati</taxon>
        <taxon>Pseudomonadota</taxon>
        <taxon>Alphaproteobacteria</taxon>
        <taxon>Rhodobacterales</taxon>
        <taxon>Paracoccaceae</taxon>
        <taxon>Gemmobacter</taxon>
    </lineage>
</organism>
<proteinExistence type="predicted"/>
<dbReference type="OrthoDB" id="9791432at2"/>
<dbReference type="STRING" id="1086013.SAMN05421774_102208"/>
<keyword evidence="1" id="KW-0969">Cilium</keyword>
<sequence length="189" mass="19391">MIRRNRGPVRGVLVFLAGLMLASGLIRVGLGLTQAQAVPAPDTPMHAQPAAGCAQPVKELADALGLRESRLSVQESAINQRMAALALVEEALAARLRQVEAAEASLSATLAAADGAAEGDLTRLTSVYEAMKPKDAAALFGAMAPEFAAGFLGRMQPEAAAAVLSGMSTEGAYAISVLLAGRNARVPTE</sequence>
<name>A0A1N7LW27_9RHOB</name>
<evidence type="ECO:0000313" key="1">
    <source>
        <dbReference type="EMBL" id="SIS77989.1"/>
    </source>
</evidence>
<keyword evidence="1" id="KW-0282">Flagellum</keyword>
<dbReference type="SUPFAM" id="SSF158791">
    <property type="entry name" value="MgtE N-terminal domain-like"/>
    <property type="match status" value="1"/>
</dbReference>
<keyword evidence="1" id="KW-0966">Cell projection</keyword>
<gene>
    <name evidence="1" type="ORF">SAMN05421774_102208</name>
</gene>
<keyword evidence="2" id="KW-1185">Reference proteome</keyword>
<dbReference type="EMBL" id="FTOT01000002">
    <property type="protein sequence ID" value="SIS77989.1"/>
    <property type="molecule type" value="Genomic_DNA"/>
</dbReference>
<evidence type="ECO:0000313" key="2">
    <source>
        <dbReference type="Proteomes" id="UP000186141"/>
    </source>
</evidence>
<accession>A0A1N7LW27</accession>
<protein>
    <submittedName>
        <fullName evidence="1">Flagellar motility protein MotE, a chaperone for MotC folding</fullName>
    </submittedName>
</protein>
<reference evidence="1 2" key="1">
    <citation type="submission" date="2017-01" db="EMBL/GenBank/DDBJ databases">
        <authorList>
            <person name="Mah S.A."/>
            <person name="Swanson W.J."/>
            <person name="Moy G.W."/>
            <person name="Vacquier V.D."/>
        </authorList>
    </citation>
    <scope>NUCLEOTIDE SEQUENCE [LARGE SCALE GENOMIC DNA]</scope>
    <source>
        <strain evidence="1 2">DSM 26375</strain>
    </source>
</reference>